<proteinExistence type="predicted"/>
<dbReference type="Proteomes" id="UP000215335">
    <property type="component" value="Unassembled WGS sequence"/>
</dbReference>
<keyword evidence="2" id="KW-1185">Reference proteome</keyword>
<dbReference type="EMBL" id="NNAY01001698">
    <property type="protein sequence ID" value="OXU23187.1"/>
    <property type="molecule type" value="Genomic_DNA"/>
</dbReference>
<organism evidence="1 2">
    <name type="scientific">Trichomalopsis sarcophagae</name>
    <dbReference type="NCBI Taxonomy" id="543379"/>
    <lineage>
        <taxon>Eukaryota</taxon>
        <taxon>Metazoa</taxon>
        <taxon>Ecdysozoa</taxon>
        <taxon>Arthropoda</taxon>
        <taxon>Hexapoda</taxon>
        <taxon>Insecta</taxon>
        <taxon>Pterygota</taxon>
        <taxon>Neoptera</taxon>
        <taxon>Endopterygota</taxon>
        <taxon>Hymenoptera</taxon>
        <taxon>Apocrita</taxon>
        <taxon>Proctotrupomorpha</taxon>
        <taxon>Chalcidoidea</taxon>
        <taxon>Pteromalidae</taxon>
        <taxon>Pteromalinae</taxon>
        <taxon>Trichomalopsis</taxon>
    </lineage>
</organism>
<reference evidence="1 2" key="1">
    <citation type="journal article" date="2017" name="Curr. Biol.">
        <title>The Evolution of Venom by Co-option of Single-Copy Genes.</title>
        <authorList>
            <person name="Martinson E.O."/>
            <person name="Mrinalini"/>
            <person name="Kelkar Y.D."/>
            <person name="Chang C.H."/>
            <person name="Werren J.H."/>
        </authorList>
    </citation>
    <scope>NUCLEOTIDE SEQUENCE [LARGE SCALE GENOMIC DNA]</scope>
    <source>
        <strain evidence="1 2">Alberta</strain>
        <tissue evidence="1">Whole body</tissue>
    </source>
</reference>
<protein>
    <submittedName>
        <fullName evidence="1">Uncharacterized protein</fullName>
    </submittedName>
</protein>
<sequence>MWNTQQSELIPALTTGRSSLEHCPTDGATSTFVQSVQRGLMRLRWMFDFSTVGRVAPEQTGSNVRDSPDETGCISIWLRDNGVSDFRLK</sequence>
<accession>A0A232EXZ1</accession>
<evidence type="ECO:0000313" key="2">
    <source>
        <dbReference type="Proteomes" id="UP000215335"/>
    </source>
</evidence>
<comment type="caution">
    <text evidence="1">The sequence shown here is derived from an EMBL/GenBank/DDBJ whole genome shotgun (WGS) entry which is preliminary data.</text>
</comment>
<dbReference type="AlphaFoldDB" id="A0A232EXZ1"/>
<name>A0A232EXZ1_9HYME</name>
<gene>
    <name evidence="1" type="ORF">TSAR_004016</name>
</gene>
<evidence type="ECO:0000313" key="1">
    <source>
        <dbReference type="EMBL" id="OXU23187.1"/>
    </source>
</evidence>